<dbReference type="InterPro" id="IPR013096">
    <property type="entry name" value="Cupin_2"/>
</dbReference>
<dbReference type="SUPFAM" id="SSF51182">
    <property type="entry name" value="RmlC-like cupins"/>
    <property type="match status" value="1"/>
</dbReference>
<gene>
    <name evidence="2" type="ORF">SAMN05216271_3072</name>
</gene>
<dbReference type="InterPro" id="IPR011051">
    <property type="entry name" value="RmlC_Cupin_sf"/>
</dbReference>
<evidence type="ECO:0000313" key="3">
    <source>
        <dbReference type="Proteomes" id="UP000243413"/>
    </source>
</evidence>
<reference evidence="3" key="1">
    <citation type="submission" date="2016-10" db="EMBL/GenBank/DDBJ databases">
        <authorList>
            <person name="Varghese N."/>
            <person name="Submissions S."/>
        </authorList>
    </citation>
    <scope>NUCLEOTIDE SEQUENCE [LARGE SCALE GENOMIC DNA]</scope>
    <source>
        <strain evidence="3">JCM 14963</strain>
    </source>
</reference>
<dbReference type="CDD" id="cd02214">
    <property type="entry name" value="cupin_MJ1618"/>
    <property type="match status" value="1"/>
</dbReference>
<dbReference type="Proteomes" id="UP000243413">
    <property type="component" value="Chromosome I"/>
</dbReference>
<dbReference type="Pfam" id="PF07883">
    <property type="entry name" value="Cupin_2"/>
    <property type="match status" value="1"/>
</dbReference>
<proteinExistence type="predicted"/>
<dbReference type="AlphaFoldDB" id="A0A1H1W1W4"/>
<protein>
    <submittedName>
        <fullName evidence="2">Cupin domain-containing protein</fullName>
    </submittedName>
</protein>
<dbReference type="EMBL" id="LT629763">
    <property type="protein sequence ID" value="SDS91107.1"/>
    <property type="molecule type" value="Genomic_DNA"/>
</dbReference>
<accession>A0A1H1W1W4</accession>
<dbReference type="OrthoDB" id="7870362at2"/>
<organism evidence="2 3">
    <name type="scientific">Halopseudomonas sabulinigri</name>
    <dbReference type="NCBI Taxonomy" id="472181"/>
    <lineage>
        <taxon>Bacteria</taxon>
        <taxon>Pseudomonadati</taxon>
        <taxon>Pseudomonadota</taxon>
        <taxon>Gammaproteobacteria</taxon>
        <taxon>Pseudomonadales</taxon>
        <taxon>Pseudomonadaceae</taxon>
        <taxon>Halopseudomonas</taxon>
    </lineage>
</organism>
<dbReference type="RefSeq" id="WP_092287719.1">
    <property type="nucleotide sequence ID" value="NZ_LT629763.1"/>
</dbReference>
<dbReference type="Gene3D" id="2.60.120.10">
    <property type="entry name" value="Jelly Rolls"/>
    <property type="match status" value="1"/>
</dbReference>
<evidence type="ECO:0000259" key="1">
    <source>
        <dbReference type="Pfam" id="PF07883"/>
    </source>
</evidence>
<dbReference type="STRING" id="472181.SAMN05216271_3072"/>
<dbReference type="PANTHER" id="PTHR36114:SF8">
    <property type="entry name" value="CUPIN TYPE-1 DOMAIN-CONTAINING PROTEIN"/>
    <property type="match status" value="1"/>
</dbReference>
<dbReference type="PANTHER" id="PTHR36114">
    <property type="entry name" value="16.7 KDA PROTEIN IN WHIE LOCUS"/>
    <property type="match status" value="1"/>
</dbReference>
<feature type="domain" description="Cupin type-2" evidence="1">
    <location>
        <begin position="39"/>
        <end position="108"/>
    </location>
</feature>
<name>A0A1H1W1W4_9GAMM</name>
<sequence>MLPLIKRLEPGTEYYFEEGCFITELSNSEQDPAVSVARARVPVGGTTRWHALGGVVERYLIEAGQGDVELGELLPQKVSPGDMVLIPAGCAQRIRNIGSEPLVFLAICSPRFQPDCYQDLEAEAG</sequence>
<evidence type="ECO:0000313" key="2">
    <source>
        <dbReference type="EMBL" id="SDS91107.1"/>
    </source>
</evidence>
<dbReference type="InterPro" id="IPR014710">
    <property type="entry name" value="RmlC-like_jellyroll"/>
</dbReference>
<dbReference type="InterPro" id="IPR052044">
    <property type="entry name" value="PKS_Associated_Protein"/>
</dbReference>